<name>A0A917EMK8_9BACI</name>
<dbReference type="InterPro" id="IPR020846">
    <property type="entry name" value="MFS_dom"/>
</dbReference>
<dbReference type="EMBL" id="BMFK01000001">
    <property type="protein sequence ID" value="GGE57362.1"/>
    <property type="molecule type" value="Genomic_DNA"/>
</dbReference>
<dbReference type="InterPro" id="IPR050930">
    <property type="entry name" value="MFS_Vesicular_Transporter"/>
</dbReference>
<dbReference type="CDD" id="cd17325">
    <property type="entry name" value="MFS_MdtG_SLC18_like"/>
    <property type="match status" value="1"/>
</dbReference>
<feature type="transmembrane region" description="Helical" evidence="7">
    <location>
        <begin position="109"/>
        <end position="127"/>
    </location>
</feature>
<evidence type="ECO:0000256" key="3">
    <source>
        <dbReference type="ARBA" id="ARBA00022448"/>
    </source>
</evidence>
<evidence type="ECO:0000256" key="2">
    <source>
        <dbReference type="ARBA" id="ARBA00007520"/>
    </source>
</evidence>
<proteinExistence type="inferred from homology"/>
<dbReference type="PRINTS" id="PR01035">
    <property type="entry name" value="TCRTETA"/>
</dbReference>
<dbReference type="InterPro" id="IPR036259">
    <property type="entry name" value="MFS_trans_sf"/>
</dbReference>
<dbReference type="RefSeq" id="WP_188386840.1">
    <property type="nucleotide sequence ID" value="NZ_BMFK01000001.1"/>
</dbReference>
<dbReference type="InterPro" id="IPR011701">
    <property type="entry name" value="MFS"/>
</dbReference>
<feature type="transmembrane region" description="Helical" evidence="7">
    <location>
        <begin position="240"/>
        <end position="261"/>
    </location>
</feature>
<feature type="domain" description="Major facilitator superfamily (MFS) profile" evidence="8">
    <location>
        <begin position="14"/>
        <end position="390"/>
    </location>
</feature>
<keyword evidence="10" id="KW-1185">Reference proteome</keyword>
<organism evidence="9 10">
    <name type="scientific">Priestia taiwanensis</name>
    <dbReference type="NCBI Taxonomy" id="1347902"/>
    <lineage>
        <taxon>Bacteria</taxon>
        <taxon>Bacillati</taxon>
        <taxon>Bacillota</taxon>
        <taxon>Bacilli</taxon>
        <taxon>Bacillales</taxon>
        <taxon>Bacillaceae</taxon>
        <taxon>Priestia</taxon>
    </lineage>
</organism>
<feature type="transmembrane region" description="Helical" evidence="7">
    <location>
        <begin position="367"/>
        <end position="385"/>
    </location>
</feature>
<feature type="transmembrane region" description="Helical" evidence="7">
    <location>
        <begin position="273"/>
        <end position="292"/>
    </location>
</feature>
<dbReference type="GO" id="GO:0022857">
    <property type="term" value="F:transmembrane transporter activity"/>
    <property type="evidence" value="ECO:0007669"/>
    <property type="project" value="InterPro"/>
</dbReference>
<dbReference type="InterPro" id="IPR005829">
    <property type="entry name" value="Sugar_transporter_CS"/>
</dbReference>
<dbReference type="Proteomes" id="UP000605259">
    <property type="component" value="Unassembled WGS sequence"/>
</dbReference>
<evidence type="ECO:0000256" key="4">
    <source>
        <dbReference type="ARBA" id="ARBA00022692"/>
    </source>
</evidence>
<feature type="transmembrane region" description="Helical" evidence="7">
    <location>
        <begin position="332"/>
        <end position="355"/>
    </location>
</feature>
<accession>A0A917EMK8</accession>
<dbReference type="AlphaFoldDB" id="A0A917EMK8"/>
<dbReference type="PROSITE" id="PS00216">
    <property type="entry name" value="SUGAR_TRANSPORT_1"/>
    <property type="match status" value="1"/>
</dbReference>
<protein>
    <submittedName>
        <fullName evidence="9">Tetracycline resistance MFS efflux pump</fullName>
    </submittedName>
</protein>
<evidence type="ECO:0000256" key="1">
    <source>
        <dbReference type="ARBA" id="ARBA00004651"/>
    </source>
</evidence>
<dbReference type="GO" id="GO:0005886">
    <property type="term" value="C:plasma membrane"/>
    <property type="evidence" value="ECO:0007669"/>
    <property type="project" value="UniProtKB-SubCell"/>
</dbReference>
<dbReference type="SUPFAM" id="SSF103473">
    <property type="entry name" value="MFS general substrate transporter"/>
    <property type="match status" value="1"/>
</dbReference>
<feature type="transmembrane region" description="Helical" evidence="7">
    <location>
        <begin position="12"/>
        <end position="38"/>
    </location>
</feature>
<comment type="caution">
    <text evidence="9">The sequence shown here is derived from an EMBL/GenBank/DDBJ whole genome shotgun (WGS) entry which is preliminary data.</text>
</comment>
<dbReference type="PANTHER" id="PTHR23506">
    <property type="entry name" value="GH10249P"/>
    <property type="match status" value="1"/>
</dbReference>
<gene>
    <name evidence="9" type="ORF">GCM10007140_04690</name>
</gene>
<evidence type="ECO:0000256" key="5">
    <source>
        <dbReference type="ARBA" id="ARBA00022989"/>
    </source>
</evidence>
<dbReference type="PROSITE" id="PS50850">
    <property type="entry name" value="MFS"/>
    <property type="match status" value="1"/>
</dbReference>
<evidence type="ECO:0000256" key="7">
    <source>
        <dbReference type="SAM" id="Phobius"/>
    </source>
</evidence>
<sequence>MEKPTVSPKMKKAVLLVVAIAIFTDMLIYGLVVPILPLYATSLGASQTEIGILFASYAITLFLATPILGALSDKVGRKNPMFWGLIGLAASTVLFAFAESFWLLVLARALQGIAAAATWTAGLALLADVYPKEERGKAMGIALSGQAAGMLLGPTMGGWLYELGGYHLPFIIAAAIALLDGLLRLILLRDLPEAVKESTTSPFALLKNRELLMIACVVLIGAAVPSILEPTLPLFLEETLHLSPGMIGLLFAVPTIAYGVMAPIIGSMSTKIGAAKTIAIGLIATAITFPLVALSTNLVTQLLALALLGASMGTVLTPCLSHLTFITDKLQINAYGVTFAIYNIAYSIGMMVGPLTGSILVQQFNFTWGYTIIGAVVIVFTLFFMRQKTE</sequence>
<evidence type="ECO:0000259" key="8">
    <source>
        <dbReference type="PROSITE" id="PS50850"/>
    </source>
</evidence>
<dbReference type="Gene3D" id="1.20.1250.20">
    <property type="entry name" value="MFS general substrate transporter like domains"/>
    <property type="match status" value="2"/>
</dbReference>
<keyword evidence="4 7" id="KW-0812">Transmembrane</keyword>
<feature type="transmembrane region" description="Helical" evidence="7">
    <location>
        <begin position="298"/>
        <end position="320"/>
    </location>
</feature>
<feature type="transmembrane region" description="Helical" evidence="7">
    <location>
        <begin position="50"/>
        <end position="70"/>
    </location>
</feature>
<feature type="transmembrane region" description="Helical" evidence="7">
    <location>
        <begin position="167"/>
        <end position="187"/>
    </location>
</feature>
<dbReference type="Pfam" id="PF07690">
    <property type="entry name" value="MFS_1"/>
    <property type="match status" value="1"/>
</dbReference>
<dbReference type="PANTHER" id="PTHR23506:SF23">
    <property type="entry name" value="GH10249P"/>
    <property type="match status" value="1"/>
</dbReference>
<dbReference type="InterPro" id="IPR001958">
    <property type="entry name" value="Tet-R_TetA/multi-R_MdtG-like"/>
</dbReference>
<reference evidence="9" key="2">
    <citation type="submission" date="2020-09" db="EMBL/GenBank/DDBJ databases">
        <authorList>
            <person name="Sun Q."/>
            <person name="Zhou Y."/>
        </authorList>
    </citation>
    <scope>NUCLEOTIDE SEQUENCE</scope>
    <source>
        <strain evidence="9">CGMCC 1.12698</strain>
    </source>
</reference>
<feature type="transmembrane region" description="Helical" evidence="7">
    <location>
        <begin position="211"/>
        <end position="228"/>
    </location>
</feature>
<comment type="subcellular location">
    <subcellularLocation>
        <location evidence="1">Cell membrane</location>
        <topology evidence="1">Multi-pass membrane protein</topology>
    </subcellularLocation>
</comment>
<evidence type="ECO:0000256" key="6">
    <source>
        <dbReference type="ARBA" id="ARBA00023136"/>
    </source>
</evidence>
<feature type="transmembrane region" description="Helical" evidence="7">
    <location>
        <begin position="82"/>
        <end position="103"/>
    </location>
</feature>
<keyword evidence="3" id="KW-0813">Transport</keyword>
<keyword evidence="6 7" id="KW-0472">Membrane</keyword>
<keyword evidence="5 7" id="KW-1133">Transmembrane helix</keyword>
<evidence type="ECO:0000313" key="10">
    <source>
        <dbReference type="Proteomes" id="UP000605259"/>
    </source>
</evidence>
<reference evidence="9" key="1">
    <citation type="journal article" date="2014" name="Int. J. Syst. Evol. Microbiol.">
        <title>Complete genome sequence of Corynebacterium casei LMG S-19264T (=DSM 44701T), isolated from a smear-ripened cheese.</title>
        <authorList>
            <consortium name="US DOE Joint Genome Institute (JGI-PGF)"/>
            <person name="Walter F."/>
            <person name="Albersmeier A."/>
            <person name="Kalinowski J."/>
            <person name="Ruckert C."/>
        </authorList>
    </citation>
    <scope>NUCLEOTIDE SEQUENCE</scope>
    <source>
        <strain evidence="9">CGMCC 1.12698</strain>
    </source>
</reference>
<comment type="similarity">
    <text evidence="2">Belongs to the major facilitator superfamily. TCR/Tet family.</text>
</comment>
<feature type="transmembrane region" description="Helical" evidence="7">
    <location>
        <begin position="139"/>
        <end position="161"/>
    </location>
</feature>
<evidence type="ECO:0000313" key="9">
    <source>
        <dbReference type="EMBL" id="GGE57362.1"/>
    </source>
</evidence>